<gene>
    <name evidence="2" type="ORF">D5R81_16030</name>
</gene>
<feature type="region of interest" description="Disordered" evidence="1">
    <location>
        <begin position="17"/>
        <end position="37"/>
    </location>
</feature>
<comment type="caution">
    <text evidence="2">The sequence shown here is derived from an EMBL/GenBank/DDBJ whole genome shotgun (WGS) entry which is preliminary data.</text>
</comment>
<reference evidence="2 3" key="1">
    <citation type="submission" date="2018-09" db="EMBL/GenBank/DDBJ databases">
        <title>Phylogeny of the Shewanellaceae, and recommendation for two new genera, Pseudoshewanella and Parashewanella.</title>
        <authorList>
            <person name="Wang G."/>
        </authorList>
    </citation>
    <scope>NUCLEOTIDE SEQUENCE [LARGE SCALE GENOMIC DNA]</scope>
    <source>
        <strain evidence="2 3">KCTC 22492</strain>
    </source>
</reference>
<sequence length="256" mass="26793">MFTSTLTYEALPAYHEHQSATIETPPDPLTEKDSASRTRYRNTSGQYVYDYTVSTVKSAIVSAGVVVGITTLLGTTPVSITAIVTGAAVSSAVQLFWKESGAGKVVNDSCGEKLGAVVNTIAIAGAVGYNDPNSVKKVASAVVGAASGYVGIYVSNKIQDKLGVKEDNPYRTAVNSAVGFGSSIAGTILTDKAITTIENWHSAAHRVEQQSNSHSEENKETVPENINKATIAQTEGSTNDASGDNDLFSDASRPVI</sequence>
<feature type="region of interest" description="Disordered" evidence="1">
    <location>
        <begin position="205"/>
        <end position="224"/>
    </location>
</feature>
<proteinExistence type="predicted"/>
<dbReference type="Proteomes" id="UP000273022">
    <property type="component" value="Unassembled WGS sequence"/>
</dbReference>
<accession>A0A3A6TPV2</accession>
<evidence type="ECO:0000313" key="3">
    <source>
        <dbReference type="Proteomes" id="UP000273022"/>
    </source>
</evidence>
<evidence type="ECO:0000256" key="1">
    <source>
        <dbReference type="SAM" id="MobiDB-lite"/>
    </source>
</evidence>
<name>A0A3A6TPV2_9GAMM</name>
<evidence type="ECO:0000313" key="2">
    <source>
        <dbReference type="EMBL" id="RJY07362.1"/>
    </source>
</evidence>
<organism evidence="2 3">
    <name type="scientific">Parashewanella spongiae</name>
    <dbReference type="NCBI Taxonomy" id="342950"/>
    <lineage>
        <taxon>Bacteria</taxon>
        <taxon>Pseudomonadati</taxon>
        <taxon>Pseudomonadota</taxon>
        <taxon>Gammaproteobacteria</taxon>
        <taxon>Alteromonadales</taxon>
        <taxon>Shewanellaceae</taxon>
        <taxon>Parashewanella</taxon>
    </lineage>
</organism>
<keyword evidence="3" id="KW-1185">Reference proteome</keyword>
<feature type="region of interest" description="Disordered" evidence="1">
    <location>
        <begin position="232"/>
        <end position="256"/>
    </location>
</feature>
<feature type="compositionally biased region" description="Polar residues" evidence="1">
    <location>
        <begin position="232"/>
        <end position="242"/>
    </location>
</feature>
<protein>
    <submittedName>
        <fullName evidence="2">Uncharacterized protein</fullName>
    </submittedName>
</protein>
<dbReference type="EMBL" id="QYYH01000124">
    <property type="protein sequence ID" value="RJY07362.1"/>
    <property type="molecule type" value="Genomic_DNA"/>
</dbReference>
<dbReference type="RefSeq" id="WP_121854635.1">
    <property type="nucleotide sequence ID" value="NZ_CP037952.1"/>
</dbReference>
<dbReference type="AlphaFoldDB" id="A0A3A6TPV2"/>